<feature type="region of interest" description="Disordered" evidence="1">
    <location>
        <begin position="1"/>
        <end position="105"/>
    </location>
</feature>
<accession>A0A2A9P2H3</accession>
<protein>
    <submittedName>
        <fullName evidence="2">Uncharacterized protein</fullName>
    </submittedName>
</protein>
<organism evidence="2 3">
    <name type="scientific">Ophiocordyceps unilateralis</name>
    <name type="common">Zombie-ant fungus</name>
    <name type="synonym">Torrubia unilateralis</name>
    <dbReference type="NCBI Taxonomy" id="268505"/>
    <lineage>
        <taxon>Eukaryota</taxon>
        <taxon>Fungi</taxon>
        <taxon>Dikarya</taxon>
        <taxon>Ascomycota</taxon>
        <taxon>Pezizomycotina</taxon>
        <taxon>Sordariomycetes</taxon>
        <taxon>Hypocreomycetidae</taxon>
        <taxon>Hypocreales</taxon>
        <taxon>Ophiocordycipitaceae</taxon>
        <taxon>Ophiocordyceps</taxon>
    </lineage>
</organism>
<keyword evidence="3" id="KW-1185">Reference proteome</keyword>
<evidence type="ECO:0000313" key="2">
    <source>
        <dbReference type="EMBL" id="PFH55062.1"/>
    </source>
</evidence>
<dbReference type="EMBL" id="LAZP02001255">
    <property type="protein sequence ID" value="PFH55062.1"/>
    <property type="molecule type" value="Genomic_DNA"/>
</dbReference>
<evidence type="ECO:0000256" key="1">
    <source>
        <dbReference type="SAM" id="MobiDB-lite"/>
    </source>
</evidence>
<evidence type="ECO:0000313" key="3">
    <source>
        <dbReference type="Proteomes" id="UP000037136"/>
    </source>
</evidence>
<name>A0A2A9P2H3_OPHUN</name>
<reference evidence="2 3" key="1">
    <citation type="journal article" date="2015" name="BMC Genomics">
        <title>Gene expression during zombie ant biting behavior reflects the complexity underlying fungal parasitic behavioral manipulation.</title>
        <authorList>
            <person name="de Bekker C."/>
            <person name="Ohm R.A."/>
            <person name="Loreto R.G."/>
            <person name="Sebastian A."/>
            <person name="Albert I."/>
            <person name="Merrow M."/>
            <person name="Brachmann A."/>
            <person name="Hughes D.P."/>
        </authorList>
    </citation>
    <scope>NUCLEOTIDE SEQUENCE [LARGE SCALE GENOMIC DNA]</scope>
    <source>
        <strain evidence="2 3">SC16a</strain>
    </source>
</reference>
<dbReference type="AlphaFoldDB" id="A0A2A9P2H3"/>
<comment type="caution">
    <text evidence="2">The sequence shown here is derived from an EMBL/GenBank/DDBJ whole genome shotgun (WGS) entry which is preliminary data.</text>
</comment>
<feature type="compositionally biased region" description="Polar residues" evidence="1">
    <location>
        <begin position="10"/>
        <end position="19"/>
    </location>
</feature>
<gene>
    <name evidence="2" type="ORF">XA68_10862</name>
</gene>
<sequence>MYVVVATRQPCRSRSSASREAQDEPQEDGGGRFTLQRGEGWAAGRKAGREKGDRLRHSSYMQGRSPCHSRSELMAEVTQRRGQKASKSSSSPGSWPQGGFKGRRPMKLTACKAGTFAIAQRSPPEVS</sequence>
<proteinExistence type="predicted"/>
<dbReference type="Proteomes" id="UP000037136">
    <property type="component" value="Unassembled WGS sequence"/>
</dbReference>
<reference evidence="2 3" key="2">
    <citation type="journal article" date="2017" name="Sci. Rep.">
        <title>Ant-infecting Ophiocordyceps genomes reveal a high diversity of potential behavioral manipulation genes and a possible major role for enterotoxins.</title>
        <authorList>
            <person name="de Bekker C."/>
            <person name="Ohm R.A."/>
            <person name="Evans H.C."/>
            <person name="Brachmann A."/>
            <person name="Hughes D.P."/>
        </authorList>
    </citation>
    <scope>NUCLEOTIDE SEQUENCE [LARGE SCALE GENOMIC DNA]</scope>
    <source>
        <strain evidence="2 3">SC16a</strain>
    </source>
</reference>
<feature type="compositionally biased region" description="Low complexity" evidence="1">
    <location>
        <begin position="85"/>
        <end position="98"/>
    </location>
</feature>
<feature type="compositionally biased region" description="Basic and acidic residues" evidence="1">
    <location>
        <begin position="47"/>
        <end position="56"/>
    </location>
</feature>